<dbReference type="InterPro" id="IPR033730">
    <property type="entry name" value="ProRS_core_prok"/>
</dbReference>
<keyword evidence="12" id="KW-1185">Reference proteome</keyword>
<dbReference type="Pfam" id="PF00587">
    <property type="entry name" value="tRNA-synt_2b"/>
    <property type="match status" value="1"/>
</dbReference>
<keyword evidence="2" id="KW-0436">Ligase</keyword>
<dbReference type="PRINTS" id="PR01046">
    <property type="entry name" value="TRNASYNTHPRO"/>
</dbReference>
<evidence type="ECO:0000256" key="1">
    <source>
        <dbReference type="ARBA" id="ARBA00012831"/>
    </source>
</evidence>
<proteinExistence type="predicted"/>
<accession>A0ABP1PXB2</accession>
<dbReference type="InterPro" id="IPR002314">
    <property type="entry name" value="aa-tRNA-synt_IIb"/>
</dbReference>
<evidence type="ECO:0000256" key="5">
    <source>
        <dbReference type="ARBA" id="ARBA00022917"/>
    </source>
</evidence>
<dbReference type="InterPro" id="IPR006195">
    <property type="entry name" value="aa-tRNA-synth_II"/>
</dbReference>
<dbReference type="PROSITE" id="PS50862">
    <property type="entry name" value="AA_TRNA_LIGASE_II"/>
    <property type="match status" value="1"/>
</dbReference>
<evidence type="ECO:0000256" key="4">
    <source>
        <dbReference type="ARBA" id="ARBA00022840"/>
    </source>
</evidence>
<evidence type="ECO:0000256" key="3">
    <source>
        <dbReference type="ARBA" id="ARBA00022741"/>
    </source>
</evidence>
<dbReference type="CDD" id="cd00779">
    <property type="entry name" value="ProRS_core_prok"/>
    <property type="match status" value="1"/>
</dbReference>
<protein>
    <recommendedName>
        <fullName evidence="1">proline--tRNA ligase</fullName>
        <ecNumber evidence="1">6.1.1.15</ecNumber>
    </recommendedName>
    <alternativeName>
        <fullName evidence="7">Prolyl-tRNA synthetase</fullName>
    </alternativeName>
</protein>
<comment type="caution">
    <text evidence="11">The sequence shown here is derived from an EMBL/GenBank/DDBJ whole genome shotgun (WGS) entry which is preliminary data.</text>
</comment>
<evidence type="ECO:0000256" key="2">
    <source>
        <dbReference type="ARBA" id="ARBA00022598"/>
    </source>
</evidence>
<sequence length="491" mass="54597">MKFVPFFTSKSILHQQRCKIHMSSLYRPVTVTPPPPKAAMEKASGGTKDEQESLSKSLKLLIVNGIIGPSSCIGAYHLLPIGLKAMEKLSQLVDNHMLMANCQKIQMPILTSASLWKTTGRLEECKPELMRVIDRHSKEFLLSPTHEEAICDLIKNPSLSYKQLPQRLYQITEKFRDEKRPRFGLLRGRQFLMKDLYTFDANLEAAEQTYSEINEVYSKLLNSLGLKWIQALGSTGTIGGHKSHEFHVLSEIGEDSILHCSSCNEVFNADLLQLGIQKEDKLKATASGSGTVSSLLSQSIPKCINCGSATLSSSKCVEVGHSFLLGTKYTKPLAAIYINKENKKIPLEMGCYGLGVSRLLAASVEVKSSSDEIRWPLRIAPYLVSIIPPKQGSKEDPLGTQLAVQIYEALKKILPTDVIYDDRINMTIGKRVKDSKKLGIPFVVVCGQSVHDPLGALMEFHDFNADSVSLEYSDKISKYLYDVKSTIKQLL</sequence>
<evidence type="ECO:0000313" key="11">
    <source>
        <dbReference type="EMBL" id="CAL8081050.1"/>
    </source>
</evidence>
<gene>
    <name evidence="11" type="ORF">ODALV1_LOCUS4822</name>
</gene>
<name>A0ABP1PXB2_9HEXA</name>
<dbReference type="EMBL" id="CAXLJM020000014">
    <property type="protein sequence ID" value="CAL8081050.1"/>
    <property type="molecule type" value="Genomic_DNA"/>
</dbReference>
<dbReference type="InterPro" id="IPR002316">
    <property type="entry name" value="Pro-tRNA-ligase_IIa"/>
</dbReference>
<evidence type="ECO:0000256" key="6">
    <source>
        <dbReference type="ARBA" id="ARBA00023146"/>
    </source>
</evidence>
<evidence type="ECO:0000256" key="7">
    <source>
        <dbReference type="ARBA" id="ARBA00029731"/>
    </source>
</evidence>
<comment type="catalytic activity">
    <reaction evidence="8">
        <text>tRNA(Pro) + L-proline + ATP = L-prolyl-tRNA(Pro) + AMP + diphosphate</text>
        <dbReference type="Rhea" id="RHEA:14305"/>
        <dbReference type="Rhea" id="RHEA-COMP:9700"/>
        <dbReference type="Rhea" id="RHEA-COMP:9702"/>
        <dbReference type="ChEBI" id="CHEBI:30616"/>
        <dbReference type="ChEBI" id="CHEBI:33019"/>
        <dbReference type="ChEBI" id="CHEBI:60039"/>
        <dbReference type="ChEBI" id="CHEBI:78442"/>
        <dbReference type="ChEBI" id="CHEBI:78532"/>
        <dbReference type="ChEBI" id="CHEBI:456215"/>
        <dbReference type="EC" id="6.1.1.15"/>
    </reaction>
</comment>
<keyword evidence="4" id="KW-0067">ATP-binding</keyword>
<keyword evidence="6" id="KW-0030">Aminoacyl-tRNA synthetase</keyword>
<dbReference type="Gene3D" id="3.30.930.10">
    <property type="entry name" value="Bira Bifunctional Protein, Domain 2"/>
    <property type="match status" value="1"/>
</dbReference>
<dbReference type="InterPro" id="IPR004154">
    <property type="entry name" value="Anticodon-bd"/>
</dbReference>
<dbReference type="InterPro" id="IPR050062">
    <property type="entry name" value="Pro-tRNA_synthetase"/>
</dbReference>
<keyword evidence="5" id="KW-0648">Protein biosynthesis</keyword>
<reference evidence="11 12" key="1">
    <citation type="submission" date="2024-08" db="EMBL/GenBank/DDBJ databases">
        <authorList>
            <person name="Cucini C."/>
            <person name="Frati F."/>
        </authorList>
    </citation>
    <scope>NUCLEOTIDE SEQUENCE [LARGE SCALE GENOMIC DNA]</scope>
</reference>
<dbReference type="SUPFAM" id="SSF55681">
    <property type="entry name" value="Class II aaRS and biotin synthetases"/>
    <property type="match status" value="1"/>
</dbReference>
<dbReference type="InterPro" id="IPR045864">
    <property type="entry name" value="aa-tRNA-synth_II/BPL/LPL"/>
</dbReference>
<evidence type="ECO:0000313" key="12">
    <source>
        <dbReference type="Proteomes" id="UP001642540"/>
    </source>
</evidence>
<dbReference type="PANTHER" id="PTHR42753:SF10">
    <property type="entry name" value="PROLINE--TRNA LIGASE, MITOCHONDRIAL-RELATED"/>
    <property type="match status" value="1"/>
</dbReference>
<dbReference type="SUPFAM" id="SSF52954">
    <property type="entry name" value="Class II aaRS ABD-related"/>
    <property type="match status" value="1"/>
</dbReference>
<feature type="domain" description="Aminoacyl-transfer RNA synthetases class-II family profile" evidence="10">
    <location>
        <begin position="74"/>
        <end position="388"/>
    </location>
</feature>
<evidence type="ECO:0000256" key="9">
    <source>
        <dbReference type="SAM" id="MobiDB-lite"/>
    </source>
</evidence>
<dbReference type="Proteomes" id="UP001642540">
    <property type="component" value="Unassembled WGS sequence"/>
</dbReference>
<dbReference type="Gene3D" id="3.40.50.800">
    <property type="entry name" value="Anticodon-binding domain"/>
    <property type="match status" value="1"/>
</dbReference>
<dbReference type="PANTHER" id="PTHR42753">
    <property type="entry name" value="MITOCHONDRIAL RIBOSOME PROTEIN L39/PROLYL-TRNA LIGASE FAMILY MEMBER"/>
    <property type="match status" value="1"/>
</dbReference>
<dbReference type="EC" id="6.1.1.15" evidence="1"/>
<evidence type="ECO:0000259" key="10">
    <source>
        <dbReference type="PROSITE" id="PS50862"/>
    </source>
</evidence>
<dbReference type="Pfam" id="PF03129">
    <property type="entry name" value="HGTP_anticodon"/>
    <property type="match status" value="1"/>
</dbReference>
<organism evidence="11 12">
    <name type="scientific">Orchesella dallaii</name>
    <dbReference type="NCBI Taxonomy" id="48710"/>
    <lineage>
        <taxon>Eukaryota</taxon>
        <taxon>Metazoa</taxon>
        <taxon>Ecdysozoa</taxon>
        <taxon>Arthropoda</taxon>
        <taxon>Hexapoda</taxon>
        <taxon>Collembola</taxon>
        <taxon>Entomobryomorpha</taxon>
        <taxon>Entomobryoidea</taxon>
        <taxon>Orchesellidae</taxon>
        <taxon>Orchesellinae</taxon>
        <taxon>Orchesella</taxon>
    </lineage>
</organism>
<dbReference type="InterPro" id="IPR036621">
    <property type="entry name" value="Anticodon-bd_dom_sf"/>
</dbReference>
<feature type="region of interest" description="Disordered" evidence="9">
    <location>
        <begin position="31"/>
        <end position="50"/>
    </location>
</feature>
<keyword evidence="3" id="KW-0547">Nucleotide-binding</keyword>
<evidence type="ECO:0000256" key="8">
    <source>
        <dbReference type="ARBA" id="ARBA00047671"/>
    </source>
</evidence>